<dbReference type="GO" id="GO:0008794">
    <property type="term" value="F:arsenate reductase (glutaredoxin) activity"/>
    <property type="evidence" value="ECO:0007669"/>
    <property type="project" value="UniProtKB-EC"/>
</dbReference>
<reference evidence="3" key="1">
    <citation type="submission" date="2020-02" db="EMBL/GenBank/DDBJ databases">
        <authorList>
            <person name="Meier V. D."/>
        </authorList>
    </citation>
    <scope>NUCLEOTIDE SEQUENCE</scope>
    <source>
        <strain evidence="3">AVDCRST_MAG74</strain>
    </source>
</reference>
<dbReference type="NCBIfam" id="TIGR01617">
    <property type="entry name" value="arsC_related"/>
    <property type="match status" value="1"/>
</dbReference>
<dbReference type="EC" id="1.20.4.1" evidence="3"/>
<keyword evidence="3" id="KW-0560">Oxidoreductase</keyword>
<proteinExistence type="inferred from homology"/>
<dbReference type="Gene3D" id="3.40.30.10">
    <property type="entry name" value="Glutaredoxin"/>
    <property type="match status" value="1"/>
</dbReference>
<sequence length="139" mass="16478">MISCRAQYRRRTPEAENFTRVMETSFYWLPECTTCQKAKRRLDYHRVAPTNFRDIKREPLDRSEIERLAALIGGAENLFSRRSVKYRELGLKDKTLSDDEMVDLMTNEYTFLKRPILVIGDRAIAGFFEKEYDALLRSR</sequence>
<dbReference type="PROSITE" id="PS51353">
    <property type="entry name" value="ARSC"/>
    <property type="match status" value="1"/>
</dbReference>
<dbReference type="AlphaFoldDB" id="A0A6J4NFE3"/>
<evidence type="ECO:0000256" key="1">
    <source>
        <dbReference type="ARBA" id="ARBA00007198"/>
    </source>
</evidence>
<dbReference type="PANTHER" id="PTHR30041:SF8">
    <property type="entry name" value="PROTEIN YFFB"/>
    <property type="match status" value="1"/>
</dbReference>
<comment type="similarity">
    <text evidence="1 2">Belongs to the ArsC family.</text>
</comment>
<dbReference type="InterPro" id="IPR006660">
    <property type="entry name" value="Arsenate_reductase-like"/>
</dbReference>
<accession>A0A6J4NFE3</accession>
<evidence type="ECO:0000313" key="3">
    <source>
        <dbReference type="EMBL" id="CAA9386794.1"/>
    </source>
</evidence>
<dbReference type="EMBL" id="CADCUR010000055">
    <property type="protein sequence ID" value="CAA9386794.1"/>
    <property type="molecule type" value="Genomic_DNA"/>
</dbReference>
<dbReference type="CDD" id="cd02977">
    <property type="entry name" value="ArsC_family"/>
    <property type="match status" value="1"/>
</dbReference>
<evidence type="ECO:0000256" key="2">
    <source>
        <dbReference type="PROSITE-ProRule" id="PRU01282"/>
    </source>
</evidence>
<gene>
    <name evidence="3" type="ORF">AVDCRST_MAG74-838</name>
</gene>
<name>A0A6J4NFE3_9BACT</name>
<dbReference type="PANTHER" id="PTHR30041">
    <property type="entry name" value="ARSENATE REDUCTASE"/>
    <property type="match status" value="1"/>
</dbReference>
<dbReference type="InterPro" id="IPR036249">
    <property type="entry name" value="Thioredoxin-like_sf"/>
</dbReference>
<dbReference type="SUPFAM" id="SSF52833">
    <property type="entry name" value="Thioredoxin-like"/>
    <property type="match status" value="1"/>
</dbReference>
<dbReference type="InterPro" id="IPR006504">
    <property type="entry name" value="Tscrpt_reg_Spx/MgsR"/>
</dbReference>
<organism evidence="3">
    <name type="scientific">uncultured Pyrinomonadaceae bacterium</name>
    <dbReference type="NCBI Taxonomy" id="2283094"/>
    <lineage>
        <taxon>Bacteria</taxon>
        <taxon>Pseudomonadati</taxon>
        <taxon>Acidobacteriota</taxon>
        <taxon>Blastocatellia</taxon>
        <taxon>Blastocatellales</taxon>
        <taxon>Pyrinomonadaceae</taxon>
        <taxon>environmental samples</taxon>
    </lineage>
</organism>
<protein>
    <submittedName>
        <fullName evidence="3">Arsenate reductase glutaredoxin-coupled</fullName>
        <ecNumber evidence="3">1.20.4.1</ecNumber>
    </submittedName>
</protein>
<dbReference type="Pfam" id="PF03960">
    <property type="entry name" value="ArsC"/>
    <property type="match status" value="1"/>
</dbReference>